<gene>
    <name evidence="13" type="ORF">DGYR_LOCUS5785</name>
</gene>
<evidence type="ECO:0000256" key="3">
    <source>
        <dbReference type="ARBA" id="ARBA00020612"/>
    </source>
</evidence>
<proteinExistence type="inferred from homology"/>
<evidence type="ECO:0000256" key="2">
    <source>
        <dbReference type="ARBA" id="ARBA00006210"/>
    </source>
</evidence>
<feature type="compositionally biased region" description="Low complexity" evidence="11">
    <location>
        <begin position="1150"/>
        <end position="1167"/>
    </location>
</feature>
<reference evidence="13 14" key="1">
    <citation type="submission" date="2020-08" db="EMBL/GenBank/DDBJ databases">
        <authorList>
            <person name="Hejnol A."/>
        </authorList>
    </citation>
    <scope>NUCLEOTIDE SEQUENCE [LARGE SCALE GENOMIC DNA]</scope>
</reference>
<dbReference type="EMBL" id="CAJFCJ010000007">
    <property type="protein sequence ID" value="CAD5117238.1"/>
    <property type="molecule type" value="Genomic_DNA"/>
</dbReference>
<feature type="compositionally biased region" description="Polar residues" evidence="11">
    <location>
        <begin position="1170"/>
        <end position="1187"/>
    </location>
</feature>
<feature type="domain" description="Mediator complex subunit Med1" evidence="12">
    <location>
        <begin position="45"/>
        <end position="409"/>
    </location>
</feature>
<keyword evidence="7 9" id="KW-0539">Nucleus</keyword>
<feature type="region of interest" description="Disordered" evidence="11">
    <location>
        <begin position="1063"/>
        <end position="1187"/>
    </location>
</feature>
<accession>A0A7I8VP46</accession>
<evidence type="ECO:0000256" key="4">
    <source>
        <dbReference type="ARBA" id="ARBA00023015"/>
    </source>
</evidence>
<sequence>MIKLRSRASRQKSWADTSKLLNITLKDKKLQSSREERTLLREHLQKLVRIARANSAQGVKERLESVAMELGLRYSDKQYPSHHVAVIATDHFHVEFRLDTSGRTMDAIVAHGSNSSSSTNQPTSCPEISQALNDCKLETVKEHVRGLTAMYAIGADQNRCKRAFIALQAMENDLNEMAQNCSSSEIRTVTDTIHKAPLGILYPRSGGCPLKILYFVGPYDLLNEKTKTSLMITDVKAMNEHCCGQYVTVSIEGASPRKLQHQSLIINSSPNEYDMSALDNQNSSVLPAVFYLNLHKPMLITRNILKEIQKFTEIDISMGYGESGPLVSLLIKECAKNDRDSTSNIYPCGVAINLPDQQHAYFFNGGSSESLHAVRIQKIPFTHPTHVPAIIAYLRTQALFNSVLASCVRSGRVVKDRMLKEEGRNVFQTTVISLKHISVSYENPNARRICSAEFKLNNATCVECFLRCGSVLDDGKSSGADGHLAAKVFKRSQSIPVTMRVVSNQTSKLKDRYQEMTNSKLICEPDKPNPQVSQLSYFEGFASASLDISTNNISPPVQATCPPPRPRPLGQQISTTGTNLSVSSLGMTQIEPTRSLMRSASTTVEAGQQGSIHGGIHRTISDPGRADSEVSKCTMLARLLDPNTSSPETEQDNSALTSNYNSLSSKIRKPASRKRKNDQQIRVGRSPKRKVSGDEFDFEISSRNTPTVGHLANDERPPSARSLPDDHRPLSRPPSRPPSASEQLTNHPSSSPCLPIVREQTSLAELLQMPTSHQSNCSSSLNTILATQPSSKQFTDITDLVSPGSSNIGNYEKNNHTLTQFHQNYQHKPNITVKLKIGKESPNNNVEAIEDSTQETSCSSNDILNEGNDIRKSIERKKSKTNNEIKRKRSDIEKKSSKKKSDDWSKGQDNEQAASVKITIGGKLQFKKLSSNKPLVQKSTKTDKHKLSKSKSISRSKSETEAKKSHHFKSLTTLSGGSSNNGSPPTSSTVPQSTSVNRQTPTAFQTMQQQQPLSTVTKNAKAVHKKKSLSEVISKLHPTSSTVETKLSAKDEMEKIRKEMIMAGNNNANVTPAKLGPIPKKAPTATANKISNNQGGNRLRPTLKSQHKSPASPSPTPTLSIKDLSQDEAAAINLPTPKIIPLDKVSNVTGGASVSPDSSDADSPGASLVIDTSQTTTEISPASSHCR</sequence>
<feature type="compositionally biased region" description="Polar residues" evidence="11">
    <location>
        <begin position="740"/>
        <end position="752"/>
    </location>
</feature>
<evidence type="ECO:0000256" key="5">
    <source>
        <dbReference type="ARBA" id="ARBA00023159"/>
    </source>
</evidence>
<dbReference type="GO" id="GO:0045944">
    <property type="term" value="P:positive regulation of transcription by RNA polymerase II"/>
    <property type="evidence" value="ECO:0007669"/>
    <property type="project" value="UniProtKB-ARBA"/>
</dbReference>
<feature type="coiled-coil region" evidence="10">
    <location>
        <begin position="160"/>
        <end position="187"/>
    </location>
</feature>
<evidence type="ECO:0000313" key="14">
    <source>
        <dbReference type="Proteomes" id="UP000549394"/>
    </source>
</evidence>
<feature type="compositionally biased region" description="Basic residues" evidence="11">
    <location>
        <begin position="666"/>
        <end position="676"/>
    </location>
</feature>
<evidence type="ECO:0000256" key="1">
    <source>
        <dbReference type="ARBA" id="ARBA00004123"/>
    </source>
</evidence>
<evidence type="ECO:0000313" key="13">
    <source>
        <dbReference type="EMBL" id="CAD5117238.1"/>
    </source>
</evidence>
<dbReference type="InterPro" id="IPR019680">
    <property type="entry name" value="Mediator_Med1"/>
</dbReference>
<evidence type="ECO:0000256" key="7">
    <source>
        <dbReference type="ARBA" id="ARBA00023242"/>
    </source>
</evidence>
<comment type="similarity">
    <text evidence="2 9">Belongs to the Mediator complex subunit 1 family.</text>
</comment>
<keyword evidence="4 9" id="KW-0805">Transcription regulation</keyword>
<evidence type="ECO:0000256" key="9">
    <source>
        <dbReference type="RuleBase" id="RU364059"/>
    </source>
</evidence>
<feature type="compositionally biased region" description="Low complexity" evidence="11">
    <location>
        <begin position="970"/>
        <end position="996"/>
    </location>
</feature>
<name>A0A7I8VP46_9ANNE</name>
<dbReference type="PANTHER" id="PTHR12881:SF10">
    <property type="entry name" value="MEDIATOR OF RNA POLYMERASE II TRANSCRIPTION SUBUNIT 1"/>
    <property type="match status" value="1"/>
</dbReference>
<dbReference type="GO" id="GO:0003712">
    <property type="term" value="F:transcription coregulator activity"/>
    <property type="evidence" value="ECO:0007669"/>
    <property type="project" value="InterPro"/>
</dbReference>
<evidence type="ECO:0000256" key="8">
    <source>
        <dbReference type="ARBA" id="ARBA00031254"/>
    </source>
</evidence>
<organism evidence="13 14">
    <name type="scientific">Dimorphilus gyrociliatus</name>
    <dbReference type="NCBI Taxonomy" id="2664684"/>
    <lineage>
        <taxon>Eukaryota</taxon>
        <taxon>Metazoa</taxon>
        <taxon>Spiralia</taxon>
        <taxon>Lophotrochozoa</taxon>
        <taxon>Annelida</taxon>
        <taxon>Polychaeta</taxon>
        <taxon>Polychaeta incertae sedis</taxon>
        <taxon>Dinophilidae</taxon>
        <taxon>Dimorphilus</taxon>
    </lineage>
</organism>
<feature type="region of interest" description="Disordered" evidence="11">
    <location>
        <begin position="604"/>
        <end position="627"/>
    </location>
</feature>
<keyword evidence="5 9" id="KW-0010">Activator</keyword>
<dbReference type="AlphaFoldDB" id="A0A7I8VP46"/>
<feature type="compositionally biased region" description="Polar residues" evidence="11">
    <location>
        <begin position="854"/>
        <end position="863"/>
    </location>
</feature>
<evidence type="ECO:0000256" key="6">
    <source>
        <dbReference type="ARBA" id="ARBA00023163"/>
    </source>
</evidence>
<feature type="compositionally biased region" description="Basic and acidic residues" evidence="11">
    <location>
        <begin position="881"/>
        <end position="909"/>
    </location>
</feature>
<keyword evidence="10" id="KW-0175">Coiled coil</keyword>
<comment type="caution">
    <text evidence="13">The sequence shown here is derived from an EMBL/GenBank/DDBJ whole genome shotgun (WGS) entry which is preliminary data.</text>
</comment>
<feature type="region of interest" description="Disordered" evidence="11">
    <location>
        <begin position="931"/>
        <end position="1051"/>
    </location>
</feature>
<evidence type="ECO:0000259" key="12">
    <source>
        <dbReference type="Pfam" id="PF10744"/>
    </source>
</evidence>
<feature type="compositionally biased region" description="Polar residues" evidence="11">
    <location>
        <begin position="997"/>
        <end position="1018"/>
    </location>
</feature>
<evidence type="ECO:0000256" key="10">
    <source>
        <dbReference type="SAM" id="Coils"/>
    </source>
</evidence>
<feature type="region of interest" description="Disordered" evidence="11">
    <location>
        <begin position="848"/>
        <end position="912"/>
    </location>
</feature>
<keyword evidence="6 9" id="KW-0804">Transcription</keyword>
<dbReference type="OrthoDB" id="2281547at2759"/>
<feature type="compositionally biased region" description="Basic and acidic residues" evidence="11">
    <location>
        <begin position="712"/>
        <end position="729"/>
    </location>
</feature>
<protein>
    <recommendedName>
        <fullName evidence="3 9">Mediator of RNA polymerase II transcription subunit 1</fullName>
    </recommendedName>
    <alternativeName>
        <fullName evidence="8 9">Mediator complex subunit 1</fullName>
    </alternativeName>
</protein>
<keyword evidence="14" id="KW-1185">Reference proteome</keyword>
<dbReference type="Pfam" id="PF10744">
    <property type="entry name" value="Med1"/>
    <property type="match status" value="1"/>
</dbReference>
<feature type="compositionally biased region" description="Basic residues" evidence="11">
    <location>
        <begin position="943"/>
        <end position="954"/>
    </location>
</feature>
<feature type="compositionally biased region" description="Polar residues" evidence="11">
    <location>
        <begin position="642"/>
        <end position="665"/>
    </location>
</feature>
<dbReference type="InterPro" id="IPR051999">
    <property type="entry name" value="Mediator_complex_subunit_1"/>
</dbReference>
<feature type="region of interest" description="Disordered" evidence="11">
    <location>
        <begin position="639"/>
        <end position="754"/>
    </location>
</feature>
<dbReference type="GO" id="GO:0016592">
    <property type="term" value="C:mediator complex"/>
    <property type="evidence" value="ECO:0007669"/>
    <property type="project" value="InterPro"/>
</dbReference>
<dbReference type="Proteomes" id="UP000549394">
    <property type="component" value="Unassembled WGS sequence"/>
</dbReference>
<dbReference type="PANTHER" id="PTHR12881">
    <property type="entry name" value="MEDIATOR OF RNA POLYMERASE II TRANSCRIPTION SUBUNIT 1"/>
    <property type="match status" value="1"/>
</dbReference>
<comment type="function">
    <text evidence="9">Component of the Mediator complex, a coactivator involved in the regulated transcription of nearly all RNA polymerase II-dependent genes. Mediator functions as a bridge to convey information from gene-specific regulatory proteins to the basal RNA polymerase II transcription machinery. Mediator is recruited to promoters by direct interactions with regulatory proteins and serves as a scaffold for the assembly of a functional preinitiation complex with RNA polymerase II and the general transcription factors.</text>
</comment>
<evidence type="ECO:0000256" key="11">
    <source>
        <dbReference type="SAM" id="MobiDB-lite"/>
    </source>
</evidence>
<comment type="subcellular location">
    <subcellularLocation>
        <location evidence="1 9">Nucleus</location>
    </subcellularLocation>
</comment>
<feature type="compositionally biased region" description="Polar residues" evidence="11">
    <location>
        <begin position="1085"/>
        <end position="1096"/>
    </location>
</feature>